<accession>A0A6I3SCI0</accession>
<dbReference type="SUPFAM" id="SSF88697">
    <property type="entry name" value="PUA domain-like"/>
    <property type="match status" value="1"/>
</dbReference>
<dbReference type="Gene3D" id="1.10.30.50">
    <property type="match status" value="1"/>
</dbReference>
<dbReference type="Gene3D" id="3.10.590.10">
    <property type="entry name" value="ph1033 like domains"/>
    <property type="match status" value="1"/>
</dbReference>
<evidence type="ECO:0000259" key="1">
    <source>
        <dbReference type="SMART" id="SM00507"/>
    </source>
</evidence>
<organism evidence="2 3">
    <name type="scientific">Heliobacterium mobile</name>
    <name type="common">Heliobacillus mobilis</name>
    <dbReference type="NCBI Taxonomy" id="28064"/>
    <lineage>
        <taxon>Bacteria</taxon>
        <taxon>Bacillati</taxon>
        <taxon>Bacillota</taxon>
        <taxon>Clostridia</taxon>
        <taxon>Eubacteriales</taxon>
        <taxon>Heliobacteriaceae</taxon>
        <taxon>Heliobacterium</taxon>
    </lineage>
</organism>
<dbReference type="OrthoDB" id="9779761at2"/>
<name>A0A6I3SCI0_HELMO</name>
<comment type="caution">
    <text evidence="2">The sequence shown here is derived from an EMBL/GenBank/DDBJ whole genome shotgun (WGS) entry which is preliminary data.</text>
</comment>
<gene>
    <name evidence="2" type="ORF">GJ688_01820</name>
</gene>
<dbReference type="InterPro" id="IPR003615">
    <property type="entry name" value="HNH_nuc"/>
</dbReference>
<reference evidence="2 3" key="1">
    <citation type="submission" date="2019-11" db="EMBL/GenBank/DDBJ databases">
        <title>Whole-genome sequence of a the green, strictly anaerobic photosynthetic bacterium Heliobacillus mobilis DSM 6151.</title>
        <authorList>
            <person name="Kyndt J.A."/>
            <person name="Meyer T.E."/>
        </authorList>
    </citation>
    <scope>NUCLEOTIDE SEQUENCE [LARGE SCALE GENOMIC DNA]</scope>
    <source>
        <strain evidence="2 3">DSM 6151</strain>
    </source>
</reference>
<evidence type="ECO:0000313" key="2">
    <source>
        <dbReference type="EMBL" id="MTV47719.1"/>
    </source>
</evidence>
<keyword evidence="3" id="KW-1185">Reference proteome</keyword>
<dbReference type="InterPro" id="IPR015947">
    <property type="entry name" value="PUA-like_sf"/>
</dbReference>
<dbReference type="Proteomes" id="UP000430670">
    <property type="component" value="Unassembled WGS sequence"/>
</dbReference>
<dbReference type="GO" id="GO:0004519">
    <property type="term" value="F:endonuclease activity"/>
    <property type="evidence" value="ECO:0007669"/>
    <property type="project" value="InterPro"/>
</dbReference>
<evidence type="ECO:0000313" key="3">
    <source>
        <dbReference type="Proteomes" id="UP000430670"/>
    </source>
</evidence>
<sequence length="461" mass="53266">MESNLYTIYRISLTHGLIHFIGSRKTVTLLDCIENISKTAKKGDNVEHPGPRLRDLARFAQDLGLLRFSGQNLSLTELGKKYYAAFGPVKWTITSEQSTLLRDHLYRFASSNGTLNAIATLAQTIAKHKDGISLKALSEEFAPLIGKASDWGEVTRTNKTKFAINYLTEMGVVEKDGDLYKLSLVGLTLFQTRKATTWIFQGNPKYFNIDDYLEDRKTIVWSIRQSHFIDEIQIGDEVFVWRADGYEKGSGGIVARAIVIERPGYIDDWENEYWESDPPKADEVQGAKLLVKEVRLLHGMIRRTDLEKDEHLKGLRILKMRNETNYRLNDTEAMLLKQLWEIEATPEEEDEEEKTFPEGKVYYRLHKKRERSRTLVNQKKEQVKREGEKLICQVCTFDFEKTYGVIGKDFIEVHHTKPISEMKENDETSLDDLAVVCSNCHRMLHRRRPWLTTEQLTSLLP</sequence>
<dbReference type="Pfam" id="PF01844">
    <property type="entry name" value="HNH"/>
    <property type="match status" value="1"/>
</dbReference>
<dbReference type="Pfam" id="PF01878">
    <property type="entry name" value="EVE"/>
    <property type="match status" value="1"/>
</dbReference>
<dbReference type="AlphaFoldDB" id="A0A6I3SCI0"/>
<dbReference type="InterPro" id="IPR002740">
    <property type="entry name" value="EVE_domain"/>
</dbReference>
<feature type="domain" description="HNH nuclease" evidence="1">
    <location>
        <begin position="379"/>
        <end position="442"/>
    </location>
</feature>
<dbReference type="InterPro" id="IPR002711">
    <property type="entry name" value="HNH"/>
</dbReference>
<dbReference type="GO" id="GO:0008270">
    <property type="term" value="F:zinc ion binding"/>
    <property type="evidence" value="ECO:0007669"/>
    <property type="project" value="InterPro"/>
</dbReference>
<dbReference type="GO" id="GO:0003676">
    <property type="term" value="F:nucleic acid binding"/>
    <property type="evidence" value="ECO:0007669"/>
    <property type="project" value="InterPro"/>
</dbReference>
<dbReference type="SMART" id="SM00507">
    <property type="entry name" value="HNHc"/>
    <property type="match status" value="1"/>
</dbReference>
<dbReference type="EMBL" id="WNKU01000001">
    <property type="protein sequence ID" value="MTV47719.1"/>
    <property type="molecule type" value="Genomic_DNA"/>
</dbReference>
<protein>
    <submittedName>
        <fullName evidence="2">EVE domain-containing protein</fullName>
    </submittedName>
</protein>
<proteinExistence type="predicted"/>